<dbReference type="Proteomes" id="UP000002384">
    <property type="component" value="Chromosome"/>
</dbReference>
<reference evidence="8" key="1">
    <citation type="journal article" date="2011" name="MBio">
        <title>Novel metabolic attributes of the genus Cyanothece, comprising a group of unicellular nitrogen-fixing Cyanobacteria.</title>
        <authorList>
            <person name="Bandyopadhyay A."/>
            <person name="Elvitigala T."/>
            <person name="Welsh E."/>
            <person name="Stockel J."/>
            <person name="Liberton M."/>
            <person name="Min H."/>
            <person name="Sherman L.A."/>
            <person name="Pakrasi H.B."/>
        </authorList>
    </citation>
    <scope>NUCLEOTIDE SEQUENCE [LARGE SCALE GENOMIC DNA]</scope>
    <source>
        <strain evidence="8">PCC 7424</strain>
    </source>
</reference>
<comment type="similarity">
    <text evidence="2">Belongs to the isochorismate synthase family.</text>
</comment>
<dbReference type="GO" id="GO:0008909">
    <property type="term" value="F:isochorismate synthase activity"/>
    <property type="evidence" value="ECO:0007669"/>
    <property type="project" value="UniProtKB-EC"/>
</dbReference>
<keyword evidence="8" id="KW-1185">Reference proteome</keyword>
<dbReference type="RefSeq" id="WP_015956694.1">
    <property type="nucleotide sequence ID" value="NC_011729.1"/>
</dbReference>
<evidence type="ECO:0000256" key="1">
    <source>
        <dbReference type="ARBA" id="ARBA00000799"/>
    </source>
</evidence>
<dbReference type="InterPro" id="IPR005801">
    <property type="entry name" value="ADC_synthase"/>
</dbReference>
<accession>B7KCZ0</accession>
<dbReference type="Gene3D" id="3.60.120.10">
    <property type="entry name" value="Anthranilate synthase"/>
    <property type="match status" value="1"/>
</dbReference>
<dbReference type="NCBIfam" id="TIGR00543">
    <property type="entry name" value="isochor_syn"/>
    <property type="match status" value="1"/>
</dbReference>
<protein>
    <recommendedName>
        <fullName evidence="3">isochorismate synthase</fullName>
        <ecNumber evidence="3">5.4.4.2</ecNumber>
    </recommendedName>
    <alternativeName>
        <fullName evidence="5">Isochorismate mutase</fullName>
    </alternativeName>
</protein>
<comment type="catalytic activity">
    <reaction evidence="1">
        <text>chorismate = isochorismate</text>
        <dbReference type="Rhea" id="RHEA:18985"/>
        <dbReference type="ChEBI" id="CHEBI:29748"/>
        <dbReference type="ChEBI" id="CHEBI:29780"/>
        <dbReference type="EC" id="5.4.4.2"/>
    </reaction>
</comment>
<dbReference type="Pfam" id="PF00425">
    <property type="entry name" value="Chorismate_bind"/>
    <property type="match status" value="1"/>
</dbReference>
<dbReference type="OrthoDB" id="9803598at2"/>
<dbReference type="InterPro" id="IPR015890">
    <property type="entry name" value="Chorismate_C"/>
</dbReference>
<dbReference type="EC" id="5.4.4.2" evidence="3"/>
<sequence length="473" mass="53398">MSTAVPVVPYHGNLIQDEKELYRFLLSCQEKSIDHGKSQIVSFSQKINLIDPLAVLEEIIQPNLLYCYWENRRKDEAILGYGVTKSLTLDSPHRFSQSQEFIENSLNHTLRVGEVFNGEPYWFCSFTFFESELNQNTPFPAATIFLPQIQIIKKQQQCILVVNCSINPKINLKLLLEQINYNTQFINRSRLKDSIDSSEKSSKNLAEFYPSYNFKSAVASALKSIESHQFSKLVLAHAIDVIAAQKFPIVASLNNLRKQYPDCYTFSLSNGKGHHFIGASPERLISIENQQLVTDALAGSAPRGKTPQEDHNIAQTLLRNEKERREHQAVSEFISQRLFKLGLAPHCSPLKLLKLSNIQHLWTPIYAHLKPQIHPLQIVAQLHPTPAVAGVPTDIACEQIRQYETFDRGLYAAPLGWIDFQGNSEFIVGIRSALIQDNIARLYAGAGIVSGSDPDKELAEIQLKFQALMKALL</sequence>
<organism evidence="7 8">
    <name type="scientific">Gloeothece citriformis (strain PCC 7424)</name>
    <name type="common">Cyanothece sp. (strain PCC 7424)</name>
    <dbReference type="NCBI Taxonomy" id="65393"/>
    <lineage>
        <taxon>Bacteria</taxon>
        <taxon>Bacillati</taxon>
        <taxon>Cyanobacteriota</taxon>
        <taxon>Cyanophyceae</taxon>
        <taxon>Oscillatoriophycideae</taxon>
        <taxon>Chroococcales</taxon>
        <taxon>Aphanothecaceae</taxon>
        <taxon>Gloeothece</taxon>
        <taxon>Gloeothece citriformis</taxon>
    </lineage>
</organism>
<evidence type="ECO:0000256" key="5">
    <source>
        <dbReference type="ARBA" id="ARBA00041564"/>
    </source>
</evidence>
<dbReference type="KEGG" id="cyc:PCC7424_4752"/>
<evidence type="ECO:0000259" key="6">
    <source>
        <dbReference type="Pfam" id="PF00425"/>
    </source>
</evidence>
<dbReference type="PANTHER" id="PTHR42839">
    <property type="entry name" value="ISOCHORISMATE SYNTHASE ENTC"/>
    <property type="match status" value="1"/>
</dbReference>
<dbReference type="SUPFAM" id="SSF56322">
    <property type="entry name" value="ADC synthase"/>
    <property type="match status" value="1"/>
</dbReference>
<dbReference type="InterPro" id="IPR004561">
    <property type="entry name" value="IsoChor_synthase"/>
</dbReference>
<dbReference type="PANTHER" id="PTHR42839:SF2">
    <property type="entry name" value="ISOCHORISMATE SYNTHASE ENTC"/>
    <property type="match status" value="1"/>
</dbReference>
<name>B7KCZ0_GLOC7</name>
<dbReference type="EMBL" id="CP001291">
    <property type="protein sequence ID" value="ACK73111.1"/>
    <property type="molecule type" value="Genomic_DNA"/>
</dbReference>
<evidence type="ECO:0000256" key="2">
    <source>
        <dbReference type="ARBA" id="ARBA00005297"/>
    </source>
</evidence>
<dbReference type="eggNOG" id="COG1169">
    <property type="taxonomic scope" value="Bacteria"/>
</dbReference>
<feature type="domain" description="Chorismate-utilising enzyme C-terminal" evidence="6">
    <location>
        <begin position="213"/>
        <end position="464"/>
    </location>
</feature>
<evidence type="ECO:0000313" key="7">
    <source>
        <dbReference type="EMBL" id="ACK73111.1"/>
    </source>
</evidence>
<dbReference type="HOGENOM" id="CLU_006493_8_4_3"/>
<gene>
    <name evidence="7" type="ordered locus">PCC7424_4752</name>
</gene>
<evidence type="ECO:0000256" key="4">
    <source>
        <dbReference type="ARBA" id="ARBA00023235"/>
    </source>
</evidence>
<evidence type="ECO:0000256" key="3">
    <source>
        <dbReference type="ARBA" id="ARBA00012824"/>
    </source>
</evidence>
<keyword evidence="4" id="KW-0413">Isomerase</keyword>
<evidence type="ECO:0000313" key="8">
    <source>
        <dbReference type="Proteomes" id="UP000002384"/>
    </source>
</evidence>
<dbReference type="STRING" id="65393.PCC7424_4752"/>
<dbReference type="AlphaFoldDB" id="B7KCZ0"/>
<proteinExistence type="inferred from homology"/>